<sequence>MLGRPALPLASTNTTNVVRSTSRPSLSRKRAAASNLPLIEMSTRERSSSSLSLLSDVSQESSDELKRQRYGSASFTDDSYNSPLSNGSDFSSSEFLSSSCGSGCRGRLLIGGKRREKIEPLVNNSVIGDYRIVGAGKDSRAVHLPTNKVVNCQVLTSQEASVVSQLIARLDEAEKFYKGPDVNELRDLVMPPECEVIEEMSGRVVMFVPLHECSLHAYAQKKGFHMTEADVEPIFKQIVRILAFCHALGIIVRNLKPRKLVFDQQNRIRLENVLDCIVCDDPSDDRMVDKYCTPAFAAPELVR</sequence>
<feature type="compositionally biased region" description="Low complexity" evidence="1">
    <location>
        <begin position="48"/>
        <end position="60"/>
    </location>
</feature>
<name>A0A0B1TRY5_OESDE</name>
<feature type="domain" description="Protein kinase" evidence="2">
    <location>
        <begin position="94"/>
        <end position="303"/>
    </location>
</feature>
<dbReference type="GO" id="GO:0005634">
    <property type="term" value="C:nucleus"/>
    <property type="evidence" value="ECO:0007669"/>
    <property type="project" value="TreeGrafter"/>
</dbReference>
<dbReference type="InterPro" id="IPR024104">
    <property type="entry name" value="Tribbles/Ser_Thr_kinase_40"/>
</dbReference>
<organism evidence="3 4">
    <name type="scientific">Oesophagostomum dentatum</name>
    <name type="common">Nodular worm</name>
    <dbReference type="NCBI Taxonomy" id="61180"/>
    <lineage>
        <taxon>Eukaryota</taxon>
        <taxon>Metazoa</taxon>
        <taxon>Ecdysozoa</taxon>
        <taxon>Nematoda</taxon>
        <taxon>Chromadorea</taxon>
        <taxon>Rhabditida</taxon>
        <taxon>Rhabditina</taxon>
        <taxon>Rhabditomorpha</taxon>
        <taxon>Strongyloidea</taxon>
        <taxon>Strongylidae</taxon>
        <taxon>Oesophagostomum</taxon>
    </lineage>
</organism>
<evidence type="ECO:0000256" key="1">
    <source>
        <dbReference type="SAM" id="MobiDB-lite"/>
    </source>
</evidence>
<dbReference type="Gene3D" id="1.10.510.10">
    <property type="entry name" value="Transferase(Phosphotransferase) domain 1"/>
    <property type="match status" value="1"/>
</dbReference>
<dbReference type="PROSITE" id="PS50011">
    <property type="entry name" value="PROTEIN_KINASE_DOM"/>
    <property type="match status" value="1"/>
</dbReference>
<dbReference type="EMBL" id="KN549263">
    <property type="protein sequence ID" value="KHJ98881.1"/>
    <property type="molecule type" value="Genomic_DNA"/>
</dbReference>
<protein>
    <recommendedName>
        <fullName evidence="2">Protein kinase domain-containing protein</fullName>
    </recommendedName>
</protein>
<dbReference type="PANTHER" id="PTHR22961:SF13">
    <property type="entry name" value="TRIBBLES"/>
    <property type="match status" value="1"/>
</dbReference>
<accession>A0A0B1TRY5</accession>
<feature type="compositionally biased region" description="Low complexity" evidence="1">
    <location>
        <begin position="11"/>
        <end position="23"/>
    </location>
</feature>
<dbReference type="GO" id="GO:0031434">
    <property type="term" value="F:mitogen-activated protein kinase kinase binding"/>
    <property type="evidence" value="ECO:0007669"/>
    <property type="project" value="TreeGrafter"/>
</dbReference>
<dbReference type="InterPro" id="IPR000719">
    <property type="entry name" value="Prot_kinase_dom"/>
</dbReference>
<dbReference type="GO" id="GO:0032436">
    <property type="term" value="P:positive regulation of proteasomal ubiquitin-dependent protein catabolic process"/>
    <property type="evidence" value="ECO:0007669"/>
    <property type="project" value="TreeGrafter"/>
</dbReference>
<dbReference type="Pfam" id="PF00069">
    <property type="entry name" value="Pkinase"/>
    <property type="match status" value="1"/>
</dbReference>
<dbReference type="Proteomes" id="UP000053660">
    <property type="component" value="Unassembled WGS sequence"/>
</dbReference>
<dbReference type="SUPFAM" id="SSF56112">
    <property type="entry name" value="Protein kinase-like (PK-like)"/>
    <property type="match status" value="1"/>
</dbReference>
<feature type="region of interest" description="Disordered" evidence="1">
    <location>
        <begin position="1"/>
        <end position="86"/>
    </location>
</feature>
<proteinExistence type="predicted"/>
<dbReference type="PANTHER" id="PTHR22961">
    <property type="entry name" value="SER/THR PROTEIN KINASE-TRB"/>
    <property type="match status" value="1"/>
</dbReference>
<keyword evidence="4" id="KW-1185">Reference proteome</keyword>
<feature type="compositionally biased region" description="Polar residues" evidence="1">
    <location>
        <begin position="71"/>
        <end position="83"/>
    </location>
</feature>
<gene>
    <name evidence="3" type="ORF">OESDEN_01120</name>
</gene>
<dbReference type="InterPro" id="IPR011009">
    <property type="entry name" value="Kinase-like_dom_sf"/>
</dbReference>
<evidence type="ECO:0000259" key="2">
    <source>
        <dbReference type="PROSITE" id="PS50011"/>
    </source>
</evidence>
<dbReference type="AlphaFoldDB" id="A0A0B1TRY5"/>
<dbReference type="GO" id="GO:0005524">
    <property type="term" value="F:ATP binding"/>
    <property type="evidence" value="ECO:0007669"/>
    <property type="project" value="InterPro"/>
</dbReference>
<dbReference type="OrthoDB" id="410920at2759"/>
<evidence type="ECO:0000313" key="3">
    <source>
        <dbReference type="EMBL" id="KHJ98881.1"/>
    </source>
</evidence>
<reference evidence="3 4" key="1">
    <citation type="submission" date="2014-03" db="EMBL/GenBank/DDBJ databases">
        <title>Draft genome of the hookworm Oesophagostomum dentatum.</title>
        <authorList>
            <person name="Mitreva M."/>
        </authorList>
    </citation>
    <scope>NUCLEOTIDE SEQUENCE [LARGE SCALE GENOMIC DNA]</scope>
    <source>
        <strain evidence="3 4">OD-Hann</strain>
    </source>
</reference>
<evidence type="ECO:0000313" key="4">
    <source>
        <dbReference type="Proteomes" id="UP000053660"/>
    </source>
</evidence>
<dbReference type="GO" id="GO:0004672">
    <property type="term" value="F:protein kinase activity"/>
    <property type="evidence" value="ECO:0007669"/>
    <property type="project" value="InterPro"/>
</dbReference>